<dbReference type="AlphaFoldDB" id="A0A814YD05"/>
<dbReference type="Proteomes" id="UP000663854">
    <property type="component" value="Unassembled WGS sequence"/>
</dbReference>
<sequence length="266" mass="31869">MNKNVQIIYTPKIIEQTIYYQYLLRISREYETRLDHIRHQIDEIQKQLPLTKRLLHFQQIQAAFLLYKDLRQRLVVIEPELLHLNDEIQNLYNFIRISNDLREKFHSHKSATVIVNDIKRNLANLEDVLSQCSIESRTRYDGDMSEMKVQLERMMEVEKRLESIGDVYLNTEPLIKRLATYNLYDLQSTEAPLESFHRKWTSLKRDILRSEQILHQNIINNLPSRQACKEITLFIDAIKRLLDDDHGAPINNRETLQKLLKRYRVN</sequence>
<gene>
    <name evidence="1" type="ORF">PYM288_LOCUS26267</name>
</gene>
<dbReference type="SUPFAM" id="SSF46966">
    <property type="entry name" value="Spectrin repeat"/>
    <property type="match status" value="1"/>
</dbReference>
<proteinExistence type="predicted"/>
<evidence type="ECO:0000313" key="1">
    <source>
        <dbReference type="EMBL" id="CAF1228723.1"/>
    </source>
</evidence>
<name>A0A814YD05_9BILA</name>
<reference evidence="1" key="1">
    <citation type="submission" date="2021-02" db="EMBL/GenBank/DDBJ databases">
        <authorList>
            <person name="Nowell W R."/>
        </authorList>
    </citation>
    <scope>NUCLEOTIDE SEQUENCE</scope>
</reference>
<dbReference type="EMBL" id="CAJNOH010001544">
    <property type="protein sequence ID" value="CAF1228723.1"/>
    <property type="molecule type" value="Genomic_DNA"/>
</dbReference>
<evidence type="ECO:0000313" key="2">
    <source>
        <dbReference type="Proteomes" id="UP000663854"/>
    </source>
</evidence>
<accession>A0A814YD05</accession>
<comment type="caution">
    <text evidence="1">The sequence shown here is derived from an EMBL/GenBank/DDBJ whole genome shotgun (WGS) entry which is preliminary data.</text>
</comment>
<protein>
    <submittedName>
        <fullName evidence="1">Uncharacterized protein</fullName>
    </submittedName>
</protein>
<organism evidence="1 2">
    <name type="scientific">Rotaria sordida</name>
    <dbReference type="NCBI Taxonomy" id="392033"/>
    <lineage>
        <taxon>Eukaryota</taxon>
        <taxon>Metazoa</taxon>
        <taxon>Spiralia</taxon>
        <taxon>Gnathifera</taxon>
        <taxon>Rotifera</taxon>
        <taxon>Eurotatoria</taxon>
        <taxon>Bdelloidea</taxon>
        <taxon>Philodinida</taxon>
        <taxon>Philodinidae</taxon>
        <taxon>Rotaria</taxon>
    </lineage>
</organism>